<proteinExistence type="predicted"/>
<dbReference type="PROSITE" id="PS51257">
    <property type="entry name" value="PROKAR_LIPOPROTEIN"/>
    <property type="match status" value="1"/>
</dbReference>
<name>A0A7T8EEY8_9GAMM</name>
<feature type="chain" id="PRO_5031262819" evidence="1">
    <location>
        <begin position="19"/>
        <end position="975"/>
    </location>
</feature>
<organism evidence="2">
    <name type="scientific">Shewanella algae</name>
    <dbReference type="NCBI Taxonomy" id="38313"/>
    <lineage>
        <taxon>Bacteria</taxon>
        <taxon>Pseudomonadati</taxon>
        <taxon>Pseudomonadota</taxon>
        <taxon>Gammaproteobacteria</taxon>
        <taxon>Alteromonadales</taxon>
        <taxon>Shewanellaceae</taxon>
        <taxon>Shewanella</taxon>
    </lineage>
</organism>
<dbReference type="EMBL" id="CP032664">
    <property type="protein sequence ID" value="QQO85107.1"/>
    <property type="molecule type" value="Genomic_DNA"/>
</dbReference>
<gene>
    <name evidence="2" type="ORF">D7032_18745</name>
</gene>
<dbReference type="RefSeq" id="WP_345861493.1">
    <property type="nucleotide sequence ID" value="NZ_CP032664.1"/>
</dbReference>
<evidence type="ECO:0000313" key="2">
    <source>
        <dbReference type="EMBL" id="QQO85107.1"/>
    </source>
</evidence>
<evidence type="ECO:0000256" key="1">
    <source>
        <dbReference type="SAM" id="SignalP"/>
    </source>
</evidence>
<feature type="signal peptide" evidence="1">
    <location>
        <begin position="1"/>
        <end position="18"/>
    </location>
</feature>
<reference evidence="2" key="1">
    <citation type="submission" date="2018-09" db="EMBL/GenBank/DDBJ databases">
        <title>Genome sequencing and analysis.</title>
        <authorList>
            <person name="Huang Y.-T."/>
        </authorList>
    </citation>
    <scope>NUCLEOTIDE SEQUENCE</scope>
    <source>
        <strain evidence="2">HIDE</strain>
    </source>
</reference>
<protein>
    <submittedName>
        <fullName evidence="2">Uncharacterized protein</fullName>
    </submittedName>
</protein>
<accession>A0A7T8EEY8</accession>
<dbReference type="AlphaFoldDB" id="A0A7T8EEY8"/>
<keyword evidence="1" id="KW-0732">Signal</keyword>
<sequence>MKQTVVILLLTAALSACGGGGGDDSPAQKTNDKTIHQGLKVQDLQLSYSANQRLQVSVQGKVGQLSYQLNEPNTDILLLQDNQLYIQNAGETGVTVKDSGNATTLGTESQFMVKVLPAARGPLLVNDLLLKPGEAGKLSISGVKGTLNYQLPESQSNVSLNAGNGEVKAFVPGEVTLQVSDDGGRNYQAAEAQLKIIVSQPDGEFAKVLPLAPKPFVEGAQLQPMLQGEPLPESWFRVADGAAQDVVQLNPRTGAMAIMHAGKTRIELIQPGRYSGEAANVQGFDVTINQAQNTELALEQQEWAYAPYAEVSLLARGNKGQVSYQLLAGDDVVTLESANGDLKLLGAGSASIRVQDSGDRDYGAAEITLPLTILKGTSQQLSVADIYHSFSNDRLCLQVQQARGKLEYALSPGAATDVISLQQDGCFDMLKAGEVSVTVTDSGDDNYHPAKAQANIQISKALNTELKAQALNFAKAEDQLLAPLVTGAKGPLSYSFDAGVTALKQEADGSIRVVGSGYAVVKVHDAGNDQYQAAETSFTVNVGAMDGTLRVEPVTTVFAPGKLVPVNFSGVLGQLSGGLSAGSANDVAELNLATGQIKVLNAGITYFTVTDSGDATHRDRSVSLRVTVTKAPAKMLSFSQSQLLTEYGQAQLLPPTLDGVVSGSSIKYLPEPYGQDVVDLNSVSGSMQVKNAGSLKVTATASHRNYEDAIASFDVKVSPAPYPGDYPQVEKDEQPAFFPGISVESGRVKAPYGKVTHEITQVYNPKEMAITADDKLLLVALPESHPISMSVTDDGGRNYLPGTLTYSVFLQNPQPGSGEEQQLSFNGAELSVSSPATVANGDEDKSYFLLQEFNKRAKAVEGKDYSLLSVRVKNDKGQVGLATLRASRSGKCADGSLAGGAIEKPLLKFASCPAQVTLSLHPEDGYNGSLPAGHYSAAEPLILVHYAPAYEPGAVVAANNNSPRAWWLIQVDLTL</sequence>